<dbReference type="Gramene" id="XM_028333090.1">
    <property type="protein sequence ID" value="XP_028188891.1"/>
    <property type="gene ID" value="LOC114375315"/>
</dbReference>
<dbReference type="SUPFAM" id="SSF82185">
    <property type="entry name" value="Histone H3 K4-specific methyltransferase SET7/9 N-terminal domain"/>
    <property type="match status" value="1"/>
</dbReference>
<feature type="region of interest" description="Disordered" evidence="3">
    <location>
        <begin position="630"/>
        <end position="713"/>
    </location>
</feature>
<sequence length="860" mass="99308">MANDQDQQDSPQQNAPYSDSSSDSDYDSDYSYDEAEDEAFRRAFGQREDGDESSPPENLKRDDPEANFRAFSEALESSAMKELHEELDPLIAEKKNPYDFPRDHEEWTEQDLRELWADGPYEIGGTGWDPVWATDDEWRYVKEQIADGEEPPIAPFYLPYRKHYPPIPDNHYDIATPKDAIEELDRIEEFLKWVSYIFEDGSTYEGTVWDDYAHGKGVYVSDDALVRYEGEWFQNDVEGHGVVEVDIPVIEPAPGSKLEAKMRSQGKIIARDFLSPEDREWLEKDIEDMYYLADGNYEIPFYENEEWVRQFGRKPEKGRYRYAGQWKHGRMHGCGVYEVNERILYGRFYFGEYVDEVSGCDEDISAMHAGIAEVAAAKARMFVNKPDGMVREKRGPYSDPQHPYFYEEEDVWMAPGFINQFYEVPDYWKVYVHEVDQEREMWLNSFYKAPLRLPMPAELEHWWSKEENHKIPEFVLINKEPEPDPEDPSKLIYTEDPLILHTPTGNIINYVEDEKYGIRLFWQPPLGKDEDVDPEKAVFLPLGYDDFYGIEKEEKKESIWMRTILAIENACKPWFDKLDKWTEEQKKINEEEKKAIEEDLELIEAEIGLEEAIEDMEELLRIREKEEEKKAKMGLLDEEDDDDEGDGDDMTSVTKQDEKAPAKVVEVPAEVEEEDDDDWDDEEDDNSAQSSFGSVEQGQTTDQLKGKPGKSPFSASSLAFASSSLISAIPSKLQLSFSFRNKGRSKPEPVPPPCIDSLSNMKTVDSVNFRPVTSQNGSLKAVGKTHGKVKTRSSFGGKFLGVHSQTRSHLLASANSSSNLKEPRVSSDMWLHAAPERDLDSILSLHSSLYYFEQHREIIW</sequence>
<evidence type="ECO:0000256" key="1">
    <source>
        <dbReference type="ARBA" id="ARBA00022737"/>
    </source>
</evidence>
<keyword evidence="5" id="KW-1185">Reference proteome</keyword>
<dbReference type="PANTHER" id="PTHR43215">
    <property type="entry name" value="RADIAL SPOKE HEAD 1 HOMOLOG"/>
    <property type="match status" value="1"/>
</dbReference>
<evidence type="ECO:0000256" key="2">
    <source>
        <dbReference type="SAM" id="Coils"/>
    </source>
</evidence>
<reference evidence="4 5" key="1">
    <citation type="submission" date="2018-09" db="EMBL/GenBank/DDBJ databases">
        <title>A high-quality reference genome of wild soybean provides a powerful tool to mine soybean genomes.</title>
        <authorList>
            <person name="Xie M."/>
            <person name="Chung C.Y.L."/>
            <person name="Li M.-W."/>
            <person name="Wong F.-L."/>
            <person name="Chan T.-F."/>
            <person name="Lam H.-M."/>
        </authorList>
    </citation>
    <scope>NUCLEOTIDE SEQUENCE [LARGE SCALE GENOMIC DNA]</scope>
    <source>
        <strain evidence="5">cv. W05</strain>
        <tissue evidence="4">Hypocotyl of etiolated seedlings</tissue>
    </source>
</reference>
<accession>A0A445ICV0</accession>
<keyword evidence="1" id="KW-0677">Repeat</keyword>
<dbReference type="Gene3D" id="2.20.110.10">
    <property type="entry name" value="Histone H3 K4-specific methyltransferase SET7/9 N-terminal domain"/>
    <property type="match status" value="1"/>
</dbReference>
<organism evidence="4 5">
    <name type="scientific">Glycine soja</name>
    <name type="common">Wild soybean</name>
    <dbReference type="NCBI Taxonomy" id="3848"/>
    <lineage>
        <taxon>Eukaryota</taxon>
        <taxon>Viridiplantae</taxon>
        <taxon>Streptophyta</taxon>
        <taxon>Embryophyta</taxon>
        <taxon>Tracheophyta</taxon>
        <taxon>Spermatophyta</taxon>
        <taxon>Magnoliopsida</taxon>
        <taxon>eudicotyledons</taxon>
        <taxon>Gunneridae</taxon>
        <taxon>Pentapetalae</taxon>
        <taxon>rosids</taxon>
        <taxon>fabids</taxon>
        <taxon>Fabales</taxon>
        <taxon>Fabaceae</taxon>
        <taxon>Papilionoideae</taxon>
        <taxon>50 kb inversion clade</taxon>
        <taxon>NPAAA clade</taxon>
        <taxon>indigoferoid/millettioid clade</taxon>
        <taxon>Phaseoleae</taxon>
        <taxon>Glycine</taxon>
        <taxon>Glycine subgen. Soja</taxon>
    </lineage>
</organism>
<evidence type="ECO:0000313" key="5">
    <source>
        <dbReference type="Proteomes" id="UP000289340"/>
    </source>
</evidence>
<feature type="region of interest" description="Disordered" evidence="3">
    <location>
        <begin position="1"/>
        <end position="67"/>
    </location>
</feature>
<dbReference type="AlphaFoldDB" id="A0A445ICV0"/>
<feature type="compositionally biased region" description="Low complexity" evidence="3">
    <location>
        <begin position="1"/>
        <end position="21"/>
    </location>
</feature>
<dbReference type="Pfam" id="PF02493">
    <property type="entry name" value="MORN"/>
    <property type="match status" value="3"/>
</dbReference>
<dbReference type="SMART" id="SM00698">
    <property type="entry name" value="MORN"/>
    <property type="match status" value="3"/>
</dbReference>
<comment type="caution">
    <text evidence="4">The sequence shown here is derived from an EMBL/GenBank/DDBJ whole genome shotgun (WGS) entry which is preliminary data.</text>
</comment>
<dbReference type="GO" id="GO:0016020">
    <property type="term" value="C:membrane"/>
    <property type="evidence" value="ECO:0007669"/>
    <property type="project" value="UniProtKB-ARBA"/>
</dbReference>
<feature type="compositionally biased region" description="Polar residues" evidence="3">
    <location>
        <begin position="687"/>
        <end position="703"/>
    </location>
</feature>
<evidence type="ECO:0000256" key="3">
    <source>
        <dbReference type="SAM" id="MobiDB-lite"/>
    </source>
</evidence>
<name>A0A445ICV0_GLYSO</name>
<gene>
    <name evidence="4" type="ORF">D0Y65_032383</name>
</gene>
<keyword evidence="2" id="KW-0175">Coiled coil</keyword>
<feature type="compositionally biased region" description="Acidic residues" evidence="3">
    <location>
        <begin position="22"/>
        <end position="37"/>
    </location>
</feature>
<protein>
    <submittedName>
        <fullName evidence="4">Protein TIC 100</fullName>
    </submittedName>
</protein>
<proteinExistence type="predicted"/>
<evidence type="ECO:0000313" key="4">
    <source>
        <dbReference type="EMBL" id="RZB83859.1"/>
    </source>
</evidence>
<feature type="coiled-coil region" evidence="2">
    <location>
        <begin position="578"/>
        <end position="629"/>
    </location>
</feature>
<feature type="compositionally biased region" description="Acidic residues" evidence="3">
    <location>
        <begin position="636"/>
        <end position="649"/>
    </location>
</feature>
<dbReference type="EMBL" id="QZWG01000011">
    <property type="protein sequence ID" value="RZB83859.1"/>
    <property type="molecule type" value="Genomic_DNA"/>
</dbReference>
<feature type="compositionally biased region" description="Basic and acidic residues" evidence="3">
    <location>
        <begin position="38"/>
        <end position="48"/>
    </location>
</feature>
<dbReference type="Proteomes" id="UP000289340">
    <property type="component" value="Chromosome 11"/>
</dbReference>
<feature type="compositionally biased region" description="Acidic residues" evidence="3">
    <location>
        <begin position="669"/>
        <end position="686"/>
    </location>
</feature>
<dbReference type="InterPro" id="IPR003409">
    <property type="entry name" value="MORN"/>
</dbReference>
<dbReference type="PANTHER" id="PTHR43215:SF13">
    <property type="entry name" value="PROTEIN TIC 100"/>
    <property type="match status" value="1"/>
</dbReference>